<accession>A0ABW5MYD4</accession>
<gene>
    <name evidence="2" type="ORF">ACFSQJ_11005</name>
</gene>
<protein>
    <recommendedName>
        <fullName evidence="4">DUF4440 domain-containing protein</fullName>
    </recommendedName>
</protein>
<sequence>MHKNILFSVIFLLVSVQLSAAASKKCFPSIQVQNDSTRIAELDRYWERLNKTVIEGDFEGNKDCFHKDAVIVFASGNNKTSVPISTALEGWKKGFKDTREGKIKVNIELRFSQRIGNETTAHETGIFVYTSTDTYTGNTARFIIPFEMLLVKRNNKWYAMMEYQKPFATQKEWDALQ</sequence>
<dbReference type="Proteomes" id="UP001597526">
    <property type="component" value="Unassembled WGS sequence"/>
</dbReference>
<dbReference type="RefSeq" id="WP_377766999.1">
    <property type="nucleotide sequence ID" value="NZ_JBHULB010000014.1"/>
</dbReference>
<name>A0ABW5MYD4_9FLAO</name>
<feature type="signal peptide" evidence="1">
    <location>
        <begin position="1"/>
        <end position="20"/>
    </location>
</feature>
<keyword evidence="3" id="KW-1185">Reference proteome</keyword>
<feature type="chain" id="PRO_5045576577" description="DUF4440 domain-containing protein" evidence="1">
    <location>
        <begin position="21"/>
        <end position="177"/>
    </location>
</feature>
<dbReference type="Gene3D" id="3.10.450.50">
    <property type="match status" value="1"/>
</dbReference>
<dbReference type="InterPro" id="IPR032710">
    <property type="entry name" value="NTF2-like_dom_sf"/>
</dbReference>
<dbReference type="EMBL" id="JBHULB010000014">
    <property type="protein sequence ID" value="MFD2587461.1"/>
    <property type="molecule type" value="Genomic_DNA"/>
</dbReference>
<evidence type="ECO:0000256" key="1">
    <source>
        <dbReference type="SAM" id="SignalP"/>
    </source>
</evidence>
<dbReference type="SUPFAM" id="SSF54427">
    <property type="entry name" value="NTF2-like"/>
    <property type="match status" value="1"/>
</dbReference>
<reference evidence="3" key="1">
    <citation type="journal article" date="2019" name="Int. J. Syst. Evol. Microbiol.">
        <title>The Global Catalogue of Microorganisms (GCM) 10K type strain sequencing project: providing services to taxonomists for standard genome sequencing and annotation.</title>
        <authorList>
            <consortium name="The Broad Institute Genomics Platform"/>
            <consortium name="The Broad Institute Genome Sequencing Center for Infectious Disease"/>
            <person name="Wu L."/>
            <person name="Ma J."/>
        </authorList>
    </citation>
    <scope>NUCLEOTIDE SEQUENCE [LARGE SCALE GENOMIC DNA]</scope>
    <source>
        <strain evidence="3">KCTC 52368</strain>
    </source>
</reference>
<evidence type="ECO:0008006" key="4">
    <source>
        <dbReference type="Google" id="ProtNLM"/>
    </source>
</evidence>
<organism evidence="2 3">
    <name type="scientific">Croceitalea marina</name>
    <dbReference type="NCBI Taxonomy" id="1775166"/>
    <lineage>
        <taxon>Bacteria</taxon>
        <taxon>Pseudomonadati</taxon>
        <taxon>Bacteroidota</taxon>
        <taxon>Flavobacteriia</taxon>
        <taxon>Flavobacteriales</taxon>
        <taxon>Flavobacteriaceae</taxon>
        <taxon>Croceitalea</taxon>
    </lineage>
</organism>
<proteinExistence type="predicted"/>
<evidence type="ECO:0000313" key="2">
    <source>
        <dbReference type="EMBL" id="MFD2587461.1"/>
    </source>
</evidence>
<evidence type="ECO:0000313" key="3">
    <source>
        <dbReference type="Proteomes" id="UP001597526"/>
    </source>
</evidence>
<comment type="caution">
    <text evidence="2">The sequence shown here is derived from an EMBL/GenBank/DDBJ whole genome shotgun (WGS) entry which is preliminary data.</text>
</comment>
<keyword evidence="1" id="KW-0732">Signal</keyword>